<feature type="repeat" description="RCC1" evidence="2">
    <location>
        <begin position="266"/>
        <end position="338"/>
    </location>
</feature>
<keyword evidence="4" id="KW-1185">Reference proteome</keyword>
<evidence type="ECO:0000256" key="1">
    <source>
        <dbReference type="ARBA" id="ARBA00022737"/>
    </source>
</evidence>
<reference evidence="3 4" key="1">
    <citation type="submission" date="2022-07" db="EMBL/GenBank/DDBJ databases">
        <title>Genome-wide signatures of adaptation to extreme environments.</title>
        <authorList>
            <person name="Cho C.H."/>
            <person name="Yoon H.S."/>
        </authorList>
    </citation>
    <scope>NUCLEOTIDE SEQUENCE [LARGE SCALE GENOMIC DNA]</scope>
    <source>
        <strain evidence="3 4">108.79 E11</strain>
    </source>
</reference>
<dbReference type="InterPro" id="IPR009091">
    <property type="entry name" value="RCC1/BLIP-II"/>
</dbReference>
<accession>A0AAV9IJ20</accession>
<gene>
    <name evidence="3" type="ORF">GAYE_SCF38G5264</name>
</gene>
<dbReference type="PANTHER" id="PTHR22872">
    <property type="entry name" value="BTK-BINDING PROTEIN-RELATED"/>
    <property type="match status" value="1"/>
</dbReference>
<organism evidence="3 4">
    <name type="scientific">Galdieria yellowstonensis</name>
    <dbReference type="NCBI Taxonomy" id="3028027"/>
    <lineage>
        <taxon>Eukaryota</taxon>
        <taxon>Rhodophyta</taxon>
        <taxon>Bangiophyceae</taxon>
        <taxon>Galdieriales</taxon>
        <taxon>Galdieriaceae</taxon>
        <taxon>Galdieria</taxon>
    </lineage>
</organism>
<feature type="repeat" description="RCC1" evidence="2">
    <location>
        <begin position="207"/>
        <end position="265"/>
    </location>
</feature>
<dbReference type="AlphaFoldDB" id="A0AAV9IJ20"/>
<evidence type="ECO:0000313" key="4">
    <source>
        <dbReference type="Proteomes" id="UP001300502"/>
    </source>
</evidence>
<evidence type="ECO:0000313" key="3">
    <source>
        <dbReference type="EMBL" id="KAK4527342.1"/>
    </source>
</evidence>
<dbReference type="PANTHER" id="PTHR22872:SF2">
    <property type="entry name" value="INHIBITOR OF BRUTON TYROSINE KINASE"/>
    <property type="match status" value="1"/>
</dbReference>
<dbReference type="SUPFAM" id="SSF50985">
    <property type="entry name" value="RCC1/BLIP-II"/>
    <property type="match status" value="1"/>
</dbReference>
<dbReference type="InterPro" id="IPR051625">
    <property type="entry name" value="Signaling_Regulatory_Domain"/>
</dbReference>
<dbReference type="SUPFAM" id="SSF48403">
    <property type="entry name" value="Ankyrin repeat"/>
    <property type="match status" value="1"/>
</dbReference>
<dbReference type="EMBL" id="JANCYU010000050">
    <property type="protein sequence ID" value="KAK4527342.1"/>
    <property type="molecule type" value="Genomic_DNA"/>
</dbReference>
<feature type="repeat" description="RCC1" evidence="2">
    <location>
        <begin position="380"/>
        <end position="433"/>
    </location>
</feature>
<sequence>MRRINKDEVLVECRCEILEAIRKGSDEQIVAVLNWFSEQLCPKFTCSKNRQESLQPWLLKCECSQHWNLKKALSRVLLDSNLVHRSVGKDTLPLHLACSYSSTKVFSLLLQLHKIVLGEEAVKLCDSESGWNILHRCCYFGHLGHLKVFLQSDLDESVESRNKICLRSFRDLCSLADNEDFLPLDLLLCRIDTNSDNIGVSLSYHDQMIVVFGSNEDYELGTGNNSFERVPRPLDLPNSSSRLEDIGSIVFVSTSTRHSLFLSKNGTVLSVGVGKEGRLGLGDVEPRILPQPVSFLSRVTATNHAGGIQPRSAVQPDTALSFSKVLANGNRSGALTSDGALYLWGDGILKPERIEGPLRGLTILDFSFCSSHTAVVTQDGSVFCWGRNDMEQLGIDSSCVKFTTVPRLVSSLKNIVCRYVYVDDGISVVIDSQGKVYFWGNGNASPCKVSLQEKTAHPRRRARNKSKAKEVVFVKKKKCLLILTEEGHLYEFFLLNKMQNNKHVSIATRVTWTRRISLSKLSCQDSDCFALDSYGRVICWSLADEIPKLTIRSDLRMVSFLTISGRHGLAGIKVPAVKTTLWKCSHRERLVPSLQELCERKLEATISLTSVLPLLSTAFHLGIQGIMQSCLDFLYQSLDTILCFFPQTFANLESEVVSLLERHWKEKFKNNILVMNERTTEKNVNKAAELKWSFCTRSYKSSKEARTANDTSKEKPSADVKEQHISVDCTRREIPEIHSANCVCAECTKSSVSTGHTAQSPAVVTESNKRDWTSLKRREHTKVLYSSSIIHRESACSERRDELLSPSKSSPIKLSLRDAIKLEENRRRNSWNTEALQKSPKSSFNLIQLDQLREMNKDQWSSLCIAPAEFKKKIHQVNSPGEAEIGSSSMGGKQLGVSSPSIPIAIREGSNVRSFSVGTSSPVWMEESKARREPTSFRDILDEEERRKCYFSKSLSPSSFSPCSSTVWKKLPSEEPVMVKSLKKIETEELALKTLREQYPSAEVKRAPLHR</sequence>
<protein>
    <submittedName>
        <fullName evidence="3">Uncharacterized protein</fullName>
    </submittedName>
</protein>
<dbReference type="Gene3D" id="2.130.10.30">
    <property type="entry name" value="Regulator of chromosome condensation 1/beta-lactamase-inhibitor protein II"/>
    <property type="match status" value="2"/>
</dbReference>
<dbReference type="Gene3D" id="1.25.40.20">
    <property type="entry name" value="Ankyrin repeat-containing domain"/>
    <property type="match status" value="1"/>
</dbReference>
<evidence type="ECO:0000256" key="2">
    <source>
        <dbReference type="PROSITE-ProRule" id="PRU00235"/>
    </source>
</evidence>
<dbReference type="Pfam" id="PF00415">
    <property type="entry name" value="RCC1"/>
    <property type="match status" value="1"/>
</dbReference>
<dbReference type="Proteomes" id="UP001300502">
    <property type="component" value="Unassembled WGS sequence"/>
</dbReference>
<comment type="caution">
    <text evidence="3">The sequence shown here is derived from an EMBL/GenBank/DDBJ whole genome shotgun (WGS) entry which is preliminary data.</text>
</comment>
<dbReference type="InterPro" id="IPR000408">
    <property type="entry name" value="Reg_chr_condens"/>
</dbReference>
<dbReference type="PROSITE" id="PS50012">
    <property type="entry name" value="RCC1_3"/>
    <property type="match status" value="3"/>
</dbReference>
<keyword evidence="1" id="KW-0677">Repeat</keyword>
<dbReference type="InterPro" id="IPR036770">
    <property type="entry name" value="Ankyrin_rpt-contain_sf"/>
</dbReference>
<name>A0AAV9IJ20_9RHOD</name>
<proteinExistence type="predicted"/>